<proteinExistence type="predicted"/>
<evidence type="ECO:0000313" key="3">
    <source>
        <dbReference type="Proteomes" id="UP000199288"/>
    </source>
</evidence>
<keyword evidence="2" id="KW-0238">DNA-binding</keyword>
<dbReference type="EMBL" id="FNQV01000006">
    <property type="protein sequence ID" value="SEA24250.1"/>
    <property type="molecule type" value="Genomic_DNA"/>
</dbReference>
<organism evidence="2 3">
    <name type="scientific">Bowdeniella nasicola</name>
    <dbReference type="NCBI Taxonomy" id="208480"/>
    <lineage>
        <taxon>Bacteria</taxon>
        <taxon>Bacillati</taxon>
        <taxon>Actinomycetota</taxon>
        <taxon>Actinomycetes</taxon>
        <taxon>Actinomycetales</taxon>
        <taxon>Actinomycetaceae</taxon>
        <taxon>Bowdeniella</taxon>
    </lineage>
</organism>
<feature type="domain" description="HTH iclR-type" evidence="1">
    <location>
        <begin position="16"/>
        <end position="58"/>
    </location>
</feature>
<dbReference type="InterPro" id="IPR005471">
    <property type="entry name" value="Tscrpt_reg_IclR_N"/>
</dbReference>
<sequence length="221" mass="24381">MRRSALSPTRRAHEDQLLELLRHHGPLTRGQLSELSGITRSTVSEIVTDMLNRRAITLDGNDTECPGRGRRAERIALDPSAGQYLGIEFAHDGACFQLANASLSVIAQRHCIYPFNAPWDVRLRMARQTIDELSDLPHNGQRRSLQDVIRETIHAALSPNATVVVQNNVQLAAPPPARCLLPRAKLASPSTRCRTSSSRARSLPRCHSCARGLLSASARCR</sequence>
<reference evidence="3" key="1">
    <citation type="submission" date="2016-10" db="EMBL/GenBank/DDBJ databases">
        <authorList>
            <person name="Varghese N."/>
            <person name="Submissions S."/>
        </authorList>
    </citation>
    <scope>NUCLEOTIDE SEQUENCE [LARGE SCALE GENOMIC DNA]</scope>
    <source>
        <strain evidence="3">KPR-1</strain>
    </source>
</reference>
<dbReference type="InterPro" id="IPR036388">
    <property type="entry name" value="WH-like_DNA-bd_sf"/>
</dbReference>
<dbReference type="Proteomes" id="UP000199288">
    <property type="component" value="Unassembled WGS sequence"/>
</dbReference>
<accession>A0A1H3ZKR4</accession>
<dbReference type="Gene3D" id="1.10.10.10">
    <property type="entry name" value="Winged helix-like DNA-binding domain superfamily/Winged helix DNA-binding domain"/>
    <property type="match status" value="1"/>
</dbReference>
<keyword evidence="3" id="KW-1185">Reference proteome</keyword>
<name>A0A1H3ZKR4_9ACTO</name>
<protein>
    <submittedName>
        <fullName evidence="2">DNA-binding transcriptional regulator, Lrp family</fullName>
    </submittedName>
</protein>
<gene>
    <name evidence="2" type="ORF">SAMN02910418_01187</name>
</gene>
<dbReference type="AlphaFoldDB" id="A0A1H3ZKR4"/>
<evidence type="ECO:0000313" key="2">
    <source>
        <dbReference type="EMBL" id="SEA24250.1"/>
    </source>
</evidence>
<dbReference type="SUPFAM" id="SSF46785">
    <property type="entry name" value="Winged helix' DNA-binding domain"/>
    <property type="match status" value="1"/>
</dbReference>
<dbReference type="Pfam" id="PF09339">
    <property type="entry name" value="HTH_IclR"/>
    <property type="match status" value="1"/>
</dbReference>
<dbReference type="GO" id="GO:0003677">
    <property type="term" value="F:DNA binding"/>
    <property type="evidence" value="ECO:0007669"/>
    <property type="project" value="UniProtKB-KW"/>
</dbReference>
<evidence type="ECO:0000259" key="1">
    <source>
        <dbReference type="Pfam" id="PF09339"/>
    </source>
</evidence>
<dbReference type="InterPro" id="IPR036390">
    <property type="entry name" value="WH_DNA-bd_sf"/>
</dbReference>